<organism evidence="2 3">
    <name type="scientific">Dactylosporangium cerinum</name>
    <dbReference type="NCBI Taxonomy" id="1434730"/>
    <lineage>
        <taxon>Bacteria</taxon>
        <taxon>Bacillati</taxon>
        <taxon>Actinomycetota</taxon>
        <taxon>Actinomycetes</taxon>
        <taxon>Micromonosporales</taxon>
        <taxon>Micromonosporaceae</taxon>
        <taxon>Dactylosporangium</taxon>
    </lineage>
</organism>
<comment type="caution">
    <text evidence="2">The sequence shown here is derived from an EMBL/GenBank/DDBJ whole genome shotgun (WGS) entry which is preliminary data.</text>
</comment>
<evidence type="ECO:0000313" key="3">
    <source>
        <dbReference type="Proteomes" id="UP001595912"/>
    </source>
</evidence>
<keyword evidence="3" id="KW-1185">Reference proteome</keyword>
<feature type="compositionally biased region" description="Basic and acidic residues" evidence="1">
    <location>
        <begin position="248"/>
        <end position="258"/>
    </location>
</feature>
<gene>
    <name evidence="2" type="ORF">ACFPIJ_56535</name>
</gene>
<accession>A0ABV9WFR0</accession>
<evidence type="ECO:0000256" key="1">
    <source>
        <dbReference type="SAM" id="MobiDB-lite"/>
    </source>
</evidence>
<sequence>MLDDDLLRFPLQRHLTALAWHVGHDLNPDALDPTLPAFGELVSLLVDAAGRHAAATHLWHQFDEPLTFLLEVISDGPIDTHEADLQQLTALLHLRKQLLQQRQQAIRDVADACRGLTVAGVTTATRHTPAPLDPPRRDAAPLAALDDAGFLAVLDEHRTTTRGYRLHHSSAEDHTSQHDDLCVGAVHADLGADGALFLSGAADGNGDPWHITASESAPTHLLTALLRACTPSADRAPNPRGPDPAETTGDHPHGRRDV</sequence>
<evidence type="ECO:0000313" key="2">
    <source>
        <dbReference type="EMBL" id="MFC5007204.1"/>
    </source>
</evidence>
<feature type="region of interest" description="Disordered" evidence="1">
    <location>
        <begin position="231"/>
        <end position="258"/>
    </location>
</feature>
<name>A0ABV9WFR0_9ACTN</name>
<dbReference type="EMBL" id="JBHSIU010000116">
    <property type="protein sequence ID" value="MFC5007204.1"/>
    <property type="molecule type" value="Genomic_DNA"/>
</dbReference>
<protein>
    <submittedName>
        <fullName evidence="2">Uncharacterized protein</fullName>
    </submittedName>
</protein>
<dbReference type="Proteomes" id="UP001595912">
    <property type="component" value="Unassembled WGS sequence"/>
</dbReference>
<reference evidence="3" key="1">
    <citation type="journal article" date="2019" name="Int. J. Syst. Evol. Microbiol.">
        <title>The Global Catalogue of Microorganisms (GCM) 10K type strain sequencing project: providing services to taxonomists for standard genome sequencing and annotation.</title>
        <authorList>
            <consortium name="The Broad Institute Genomics Platform"/>
            <consortium name="The Broad Institute Genome Sequencing Center for Infectious Disease"/>
            <person name="Wu L."/>
            <person name="Ma J."/>
        </authorList>
    </citation>
    <scope>NUCLEOTIDE SEQUENCE [LARGE SCALE GENOMIC DNA]</scope>
    <source>
        <strain evidence="3">CGMCC 4.7152</strain>
    </source>
</reference>
<proteinExistence type="predicted"/>